<dbReference type="OrthoDB" id="2618552at2"/>
<organism evidence="1 2">
    <name type="scientific">Paenibacillus sacheonensis</name>
    <dbReference type="NCBI Taxonomy" id="742054"/>
    <lineage>
        <taxon>Bacteria</taxon>
        <taxon>Bacillati</taxon>
        <taxon>Bacillota</taxon>
        <taxon>Bacilli</taxon>
        <taxon>Bacillales</taxon>
        <taxon>Paenibacillaceae</taxon>
        <taxon>Paenibacillus</taxon>
    </lineage>
</organism>
<protein>
    <submittedName>
        <fullName evidence="1">Uncharacterized protein</fullName>
    </submittedName>
</protein>
<dbReference type="Proteomes" id="UP000558113">
    <property type="component" value="Unassembled WGS sequence"/>
</dbReference>
<keyword evidence="2" id="KW-1185">Reference proteome</keyword>
<name>A0A7X5BUV3_9BACL</name>
<accession>A0A7X5BUV3</accession>
<dbReference type="RefSeq" id="WP_161693875.1">
    <property type="nucleotide sequence ID" value="NZ_JAAAMU010000001.1"/>
</dbReference>
<gene>
    <name evidence="1" type="ORF">GT003_02065</name>
</gene>
<dbReference type="AlphaFoldDB" id="A0A7X5BUV3"/>
<sequence>MLNTVAASPYKLSEDEIRTAIREYYPSGNCEFAALINFALIAHVCYYRADLEQKLLQLALRPTVYLGILDAENIIIWVQRNVTTKKFLRSSTGHDTTKAGRKWIMKSLPTLTSYIKETITEIQNEEFD</sequence>
<evidence type="ECO:0000313" key="2">
    <source>
        <dbReference type="Proteomes" id="UP000558113"/>
    </source>
</evidence>
<dbReference type="EMBL" id="JAAAMU010000001">
    <property type="protein sequence ID" value="NBC67773.1"/>
    <property type="molecule type" value="Genomic_DNA"/>
</dbReference>
<proteinExistence type="predicted"/>
<evidence type="ECO:0000313" key="1">
    <source>
        <dbReference type="EMBL" id="NBC67773.1"/>
    </source>
</evidence>
<reference evidence="1 2" key="1">
    <citation type="submission" date="2020-01" db="EMBL/GenBank/DDBJ databases">
        <title>Paenibacillus soybeanensis sp. nov. isolated from the nodules of soybean (Glycine max(L.) Merr).</title>
        <authorList>
            <person name="Wang H."/>
        </authorList>
    </citation>
    <scope>NUCLEOTIDE SEQUENCE [LARGE SCALE GENOMIC DNA]</scope>
    <source>
        <strain evidence="1 2">DSM 23054</strain>
    </source>
</reference>
<comment type="caution">
    <text evidence="1">The sequence shown here is derived from an EMBL/GenBank/DDBJ whole genome shotgun (WGS) entry which is preliminary data.</text>
</comment>